<sequence>MIQTKQYSISKKEYTKIILLKRLKKSWWLYLSMLVLGLFHFQQFGEDSFSTFFSIFAFAYPLITFTYLYFWTNSKGHKPIFSKTDLSFDNDYLYFKRNDNETKLNPNSIQKVISNPDYWMLYISKGQFIYVPKHIFYTENDFDTFSNLINDNQ</sequence>
<evidence type="ECO:0000313" key="3">
    <source>
        <dbReference type="EMBL" id="MFD2534263.1"/>
    </source>
</evidence>
<dbReference type="Pfam" id="PF14317">
    <property type="entry name" value="YcxB"/>
    <property type="match status" value="1"/>
</dbReference>
<name>A0ABW5JP81_9FLAO</name>
<feature type="transmembrane region" description="Helical" evidence="1">
    <location>
        <begin position="51"/>
        <end position="70"/>
    </location>
</feature>
<dbReference type="RefSeq" id="WP_388014457.1">
    <property type="nucleotide sequence ID" value="NZ_JBHUDT010000001.1"/>
</dbReference>
<feature type="transmembrane region" description="Helical" evidence="1">
    <location>
        <begin position="27"/>
        <end position="45"/>
    </location>
</feature>
<feature type="domain" description="YcxB-like C-terminal" evidence="2">
    <location>
        <begin position="88"/>
        <end position="149"/>
    </location>
</feature>
<gene>
    <name evidence="3" type="ORF">ACFSQS_04020</name>
</gene>
<dbReference type="InterPro" id="IPR025588">
    <property type="entry name" value="YcxB-like_C"/>
</dbReference>
<evidence type="ECO:0000313" key="4">
    <source>
        <dbReference type="Proteomes" id="UP001597441"/>
    </source>
</evidence>
<dbReference type="EMBL" id="JBHULK010000001">
    <property type="protein sequence ID" value="MFD2534263.1"/>
    <property type="molecule type" value="Genomic_DNA"/>
</dbReference>
<keyword evidence="1" id="KW-0472">Membrane</keyword>
<accession>A0ABW5JP81</accession>
<keyword evidence="1" id="KW-0812">Transmembrane</keyword>
<organism evidence="3 4">
    <name type="scientific">Gelatiniphilus marinus</name>
    <dbReference type="NCBI Taxonomy" id="1759464"/>
    <lineage>
        <taxon>Bacteria</taxon>
        <taxon>Pseudomonadati</taxon>
        <taxon>Bacteroidota</taxon>
        <taxon>Flavobacteriia</taxon>
        <taxon>Flavobacteriales</taxon>
        <taxon>Flavobacteriaceae</taxon>
        <taxon>Gelatiniphilus</taxon>
    </lineage>
</organism>
<evidence type="ECO:0000256" key="1">
    <source>
        <dbReference type="SAM" id="Phobius"/>
    </source>
</evidence>
<evidence type="ECO:0000259" key="2">
    <source>
        <dbReference type="Pfam" id="PF14317"/>
    </source>
</evidence>
<reference evidence="4" key="1">
    <citation type="journal article" date="2019" name="Int. J. Syst. Evol. Microbiol.">
        <title>The Global Catalogue of Microorganisms (GCM) 10K type strain sequencing project: providing services to taxonomists for standard genome sequencing and annotation.</title>
        <authorList>
            <consortium name="The Broad Institute Genomics Platform"/>
            <consortium name="The Broad Institute Genome Sequencing Center for Infectious Disease"/>
            <person name="Wu L."/>
            <person name="Ma J."/>
        </authorList>
    </citation>
    <scope>NUCLEOTIDE SEQUENCE [LARGE SCALE GENOMIC DNA]</scope>
    <source>
        <strain evidence="4">KCTC 42903</strain>
    </source>
</reference>
<dbReference type="Proteomes" id="UP001597441">
    <property type="component" value="Unassembled WGS sequence"/>
</dbReference>
<proteinExistence type="predicted"/>
<keyword evidence="1" id="KW-1133">Transmembrane helix</keyword>
<comment type="caution">
    <text evidence="3">The sequence shown here is derived from an EMBL/GenBank/DDBJ whole genome shotgun (WGS) entry which is preliminary data.</text>
</comment>
<protein>
    <submittedName>
        <fullName evidence="3">YcxB family protein</fullName>
    </submittedName>
</protein>
<keyword evidence="4" id="KW-1185">Reference proteome</keyword>